<dbReference type="RefSeq" id="XP_068346149.1">
    <property type="nucleotide sequence ID" value="XM_068513350.1"/>
</dbReference>
<feature type="domain" description="UPF3" evidence="2">
    <location>
        <begin position="31"/>
        <end position="176"/>
    </location>
</feature>
<evidence type="ECO:0000259" key="2">
    <source>
        <dbReference type="Pfam" id="PF03467"/>
    </source>
</evidence>
<feature type="compositionally biased region" description="Basic residues" evidence="1">
    <location>
        <begin position="232"/>
        <end position="246"/>
    </location>
</feature>
<dbReference type="Gene3D" id="3.30.70.330">
    <property type="match status" value="1"/>
</dbReference>
<dbReference type="Proteomes" id="UP000179807">
    <property type="component" value="Unassembled WGS sequence"/>
</dbReference>
<protein>
    <recommendedName>
        <fullName evidence="2">UPF3 domain-containing protein</fullName>
    </recommendedName>
</protein>
<dbReference type="InterPro" id="IPR012677">
    <property type="entry name" value="Nucleotide-bd_a/b_plait_sf"/>
</dbReference>
<comment type="caution">
    <text evidence="3">The sequence shown here is derived from an EMBL/GenBank/DDBJ whole genome shotgun (WGS) entry which is preliminary data.</text>
</comment>
<dbReference type="InterPro" id="IPR005120">
    <property type="entry name" value="UPF3_dom"/>
</dbReference>
<sequence>MFICYKRVKYSKGNFLGDLKITELMNPYPTVRIICRKLPPTLSEEDFCRIDFIRNYINSKVISVKYYQSDLVGDTSAPSSSTAIVTVHDQSTIQLICLNLAQQKFTMSYGEPVLAQIEYAPCQSLNIPYQQPPPQKPLPSIDEDPDFIAFSREFETSFVPPTDALLEQKDVEAEETLDASKMMYHINARMLGKSGPIKKQNNQGNPNKGGNQNKGNHNNNQGGNQDGGNQGRKSKNKGKKKRGGPR</sequence>
<evidence type="ECO:0000313" key="4">
    <source>
        <dbReference type="Proteomes" id="UP000179807"/>
    </source>
</evidence>
<dbReference type="VEuPathDB" id="TrichDB:TRFO_40685"/>
<organism evidence="3 4">
    <name type="scientific">Tritrichomonas foetus</name>
    <dbReference type="NCBI Taxonomy" id="1144522"/>
    <lineage>
        <taxon>Eukaryota</taxon>
        <taxon>Metamonada</taxon>
        <taxon>Parabasalia</taxon>
        <taxon>Tritrichomonadida</taxon>
        <taxon>Tritrichomonadidae</taxon>
        <taxon>Tritrichomonas</taxon>
    </lineage>
</organism>
<dbReference type="EMBL" id="MLAK01001444">
    <property type="protein sequence ID" value="OHS93012.1"/>
    <property type="molecule type" value="Genomic_DNA"/>
</dbReference>
<reference evidence="3" key="1">
    <citation type="submission" date="2016-10" db="EMBL/GenBank/DDBJ databases">
        <authorList>
            <person name="Benchimol M."/>
            <person name="Almeida L.G."/>
            <person name="Vasconcelos A.T."/>
            <person name="Perreira-Neves A."/>
            <person name="Rosa I.A."/>
            <person name="Tasca T."/>
            <person name="Bogo M.R."/>
            <person name="de Souza W."/>
        </authorList>
    </citation>
    <scope>NUCLEOTIDE SEQUENCE [LARGE SCALE GENOMIC DNA]</scope>
    <source>
        <strain evidence="3">K</strain>
    </source>
</reference>
<keyword evidence="4" id="KW-1185">Reference proteome</keyword>
<dbReference type="GeneID" id="94848054"/>
<feature type="region of interest" description="Disordered" evidence="1">
    <location>
        <begin position="194"/>
        <end position="246"/>
    </location>
</feature>
<accession>A0A1J4J744</accession>
<dbReference type="AlphaFoldDB" id="A0A1J4J744"/>
<dbReference type="Pfam" id="PF03467">
    <property type="entry name" value="Smg4_UPF3"/>
    <property type="match status" value="1"/>
</dbReference>
<proteinExistence type="predicted"/>
<gene>
    <name evidence="3" type="ORF">TRFO_40685</name>
</gene>
<name>A0A1J4J744_9EUKA</name>
<evidence type="ECO:0000256" key="1">
    <source>
        <dbReference type="SAM" id="MobiDB-lite"/>
    </source>
</evidence>
<dbReference type="OrthoDB" id="18087at2759"/>
<evidence type="ECO:0000313" key="3">
    <source>
        <dbReference type="EMBL" id="OHS93012.1"/>
    </source>
</evidence>
<feature type="compositionally biased region" description="Low complexity" evidence="1">
    <location>
        <begin position="198"/>
        <end position="223"/>
    </location>
</feature>